<gene>
    <name evidence="1" type="ORF">E0H92_04650</name>
</gene>
<dbReference type="Proteomes" id="UP000294225">
    <property type="component" value="Unassembled WGS sequence"/>
</dbReference>
<evidence type="ECO:0008006" key="3">
    <source>
        <dbReference type="Google" id="ProtNLM"/>
    </source>
</evidence>
<dbReference type="EMBL" id="SJKC01000001">
    <property type="protein sequence ID" value="TCC40976.1"/>
    <property type="molecule type" value="Genomic_DNA"/>
</dbReference>
<proteinExistence type="predicted"/>
<evidence type="ECO:0000313" key="2">
    <source>
        <dbReference type="Proteomes" id="UP000294225"/>
    </source>
</evidence>
<protein>
    <recommendedName>
        <fullName evidence="3">DAPG hydrolase PhiG domain-containing protein</fullName>
    </recommendedName>
</protein>
<comment type="caution">
    <text evidence="1">The sequence shown here is derived from an EMBL/GenBank/DDBJ whole genome shotgun (WGS) entry which is preliminary data.</text>
</comment>
<reference evidence="1 2" key="1">
    <citation type="submission" date="2019-02" db="EMBL/GenBank/DDBJ databases">
        <title>Kribbella capetownensis sp. nov. and Kribbella speibonae sp. nov., isolated from soil.</title>
        <authorList>
            <person name="Curtis S.M."/>
            <person name="Norton I."/>
            <person name="Everest G.J."/>
            <person name="Meyers P.R."/>
        </authorList>
    </citation>
    <scope>NUCLEOTIDE SEQUENCE [LARGE SCALE GENOMIC DNA]</scope>
    <source>
        <strain evidence="1 2">YM55</strain>
    </source>
</reference>
<sequence>MDLPAPRPVLWPLRPLDSAGVSTSSDESRTLVTIAHAPLEQVTPEMLAWWFTHIPGYMRYAGTTWPRYLVWHPLDHISYEATTPGVIGPGTRLHITEALGRDPSMLLDLEVMIETVDSQSAVITKRILGSSLVQLENEFTRTNSGCRYVTHLTIGDTTTLGRLFLNRTAHQRAFPPAKLTAWIRHHIEEIGNLENFLPDLYRYHSDREP</sequence>
<organism evidence="1 2">
    <name type="scientific">Kribbella speibonae</name>
    <dbReference type="NCBI Taxonomy" id="1572660"/>
    <lineage>
        <taxon>Bacteria</taxon>
        <taxon>Bacillati</taxon>
        <taxon>Actinomycetota</taxon>
        <taxon>Actinomycetes</taxon>
        <taxon>Propionibacteriales</taxon>
        <taxon>Kribbellaceae</taxon>
        <taxon>Kribbella</taxon>
    </lineage>
</organism>
<dbReference type="AlphaFoldDB" id="A0A4R0J910"/>
<evidence type="ECO:0000313" key="1">
    <source>
        <dbReference type="EMBL" id="TCC40976.1"/>
    </source>
</evidence>
<name>A0A4R0J910_9ACTN</name>
<accession>A0A4R0J910</accession>
<dbReference type="RefSeq" id="WP_131495481.1">
    <property type="nucleotide sequence ID" value="NZ_SJKC01000001.1"/>
</dbReference>